<dbReference type="EMBL" id="AOCG01000011">
    <property type="protein sequence ID" value="EUJ18120.1"/>
    <property type="molecule type" value="Genomic_DNA"/>
</dbReference>
<name>W7AXZ4_9LIST</name>
<accession>W7AXZ4</accession>
<proteinExistence type="predicted"/>
<sequence>MRRLNRFKPSRKKRKSAISSVSNSLLLANFKEYTRDRVLSLFPVDFWQAEIVPKTTANGNR</sequence>
<dbReference type="STRING" id="1265818.MAQA_10201"/>
<dbReference type="Proteomes" id="UP000019246">
    <property type="component" value="Unassembled WGS sequence"/>
</dbReference>
<keyword evidence="2" id="KW-1185">Reference proteome</keyword>
<comment type="caution">
    <text evidence="1">The sequence shown here is derived from an EMBL/GenBank/DDBJ whole genome shotgun (WGS) entry which is preliminary data.</text>
</comment>
<evidence type="ECO:0000313" key="2">
    <source>
        <dbReference type="Proteomes" id="UP000019246"/>
    </source>
</evidence>
<gene>
    <name evidence="1" type="ORF">MAQA_10201</name>
</gene>
<organism evidence="1 2">
    <name type="scientific">Listeria aquatica FSL S10-1188</name>
    <dbReference type="NCBI Taxonomy" id="1265818"/>
    <lineage>
        <taxon>Bacteria</taxon>
        <taxon>Bacillati</taxon>
        <taxon>Bacillota</taxon>
        <taxon>Bacilli</taxon>
        <taxon>Bacillales</taxon>
        <taxon>Listeriaceae</taxon>
        <taxon>Listeria</taxon>
    </lineage>
</organism>
<evidence type="ECO:0000313" key="1">
    <source>
        <dbReference type="EMBL" id="EUJ18120.1"/>
    </source>
</evidence>
<dbReference type="AlphaFoldDB" id="W7AXZ4"/>
<dbReference type="PATRIC" id="fig|1265818.5.peg.2053"/>
<protein>
    <submittedName>
        <fullName evidence="1">Uncharacterized protein</fullName>
    </submittedName>
</protein>
<reference evidence="1 2" key="1">
    <citation type="journal article" date="2014" name="Int. J. Syst. Evol. Microbiol.">
        <title>Listeria floridensis sp. nov., Listeria aquatica sp. nov., Listeria cornellensis sp. nov., Listeria riparia sp. nov. and Listeria grandensis sp. nov., from agricultural and natural environments.</title>
        <authorList>
            <person name="den Bakker H.C."/>
            <person name="Warchocki S."/>
            <person name="Wright E.M."/>
            <person name="Allred A.F."/>
            <person name="Ahlstrom C."/>
            <person name="Manuel C.S."/>
            <person name="Stasiewicz M.J."/>
            <person name="Burrell A."/>
            <person name="Roof S."/>
            <person name="Strawn L."/>
            <person name="Fortes E.D."/>
            <person name="Nightingale K.K."/>
            <person name="Kephart D."/>
            <person name="Wiedmann M."/>
        </authorList>
    </citation>
    <scope>NUCLEOTIDE SEQUENCE [LARGE SCALE GENOMIC DNA]</scope>
    <source>
        <strain evidence="1 2">FSL S10-1188</strain>
    </source>
</reference>